<dbReference type="Pfam" id="PF01849">
    <property type="entry name" value="NAC"/>
    <property type="match status" value="1"/>
</dbReference>
<dbReference type="AlphaFoldDB" id="A0ABD3TH37"/>
<organism evidence="3 4">
    <name type="scientific">Sinanodonta woodiana</name>
    <name type="common">Chinese pond mussel</name>
    <name type="synonym">Anodonta woodiana</name>
    <dbReference type="NCBI Taxonomy" id="1069815"/>
    <lineage>
        <taxon>Eukaryota</taxon>
        <taxon>Metazoa</taxon>
        <taxon>Spiralia</taxon>
        <taxon>Lophotrochozoa</taxon>
        <taxon>Mollusca</taxon>
        <taxon>Bivalvia</taxon>
        <taxon>Autobranchia</taxon>
        <taxon>Heteroconchia</taxon>
        <taxon>Palaeoheterodonta</taxon>
        <taxon>Unionida</taxon>
        <taxon>Unionoidea</taxon>
        <taxon>Unionidae</taxon>
        <taxon>Unioninae</taxon>
        <taxon>Sinanodonta</taxon>
    </lineage>
</organism>
<feature type="region of interest" description="Disordered" evidence="1">
    <location>
        <begin position="17"/>
        <end position="84"/>
    </location>
</feature>
<protein>
    <recommendedName>
        <fullName evidence="2">NAC-A/B domain-containing protein</fullName>
    </recommendedName>
</protein>
<feature type="compositionally biased region" description="Polar residues" evidence="1">
    <location>
        <begin position="58"/>
        <end position="67"/>
    </location>
</feature>
<dbReference type="InterPro" id="IPR044034">
    <property type="entry name" value="NAC-like_UBA"/>
</dbReference>
<dbReference type="SMART" id="SM01407">
    <property type="entry name" value="NAC"/>
    <property type="match status" value="1"/>
</dbReference>
<dbReference type="InterPro" id="IPR038187">
    <property type="entry name" value="NAC_A/B_dom_sf"/>
</dbReference>
<proteinExistence type="predicted"/>
<feature type="compositionally biased region" description="Basic and acidic residues" evidence="1">
    <location>
        <begin position="47"/>
        <end position="57"/>
    </location>
</feature>
<dbReference type="FunFam" id="2.20.70.30:FF:000002">
    <property type="entry name" value="Nascent polypeptide-associated complex (NAC), alpha subunit"/>
    <property type="match status" value="1"/>
</dbReference>
<sequence length="339" mass="37363">MANVKEVREIEYIKDAVQQSSPVSNPIHEEADIKDAVQQSSTVSNPIHEEADIKDAVQKSSPVSNPINEEADIKDASQQSSTVSNPIHEEADIKDDVQQSSTVSNPIHEEADIKDAVQQSSPVSNPIHEEADIKDASQQSDTVASPIQEASGEYNKDLSLQTCMSVVGETANLQEEPFSKAKQSRSEKKARKALLKLGLKPIKGVITVTMRRDKYIIYTIDRPDVYKSTASDTYIVFGEVKTEDLRQKAQIAAVSKLIAHDVFETTGEKPKTISHPIQEESEGGEEIDETGMDARDIELVMAQVNVSRSKAIKALKNNNNDIVNAIMFPFNTYVCKVLI</sequence>
<accession>A0ABD3TH37</accession>
<dbReference type="Gene3D" id="1.10.8.10">
    <property type="entry name" value="DNA helicase RuvA subunit, C-terminal domain"/>
    <property type="match status" value="1"/>
</dbReference>
<dbReference type="PROSITE" id="PS51151">
    <property type="entry name" value="NAC_AB"/>
    <property type="match status" value="1"/>
</dbReference>
<evidence type="ECO:0000313" key="4">
    <source>
        <dbReference type="Proteomes" id="UP001634394"/>
    </source>
</evidence>
<feature type="domain" description="NAC-A/B" evidence="2">
    <location>
        <begin position="184"/>
        <end position="249"/>
    </location>
</feature>
<dbReference type="InterPro" id="IPR002715">
    <property type="entry name" value="Nas_poly-pep-assoc_cplx_dom"/>
</dbReference>
<name>A0ABD3TH37_SINWO</name>
<dbReference type="Pfam" id="PF19026">
    <property type="entry name" value="UBA_HYPK"/>
    <property type="match status" value="1"/>
</dbReference>
<comment type="caution">
    <text evidence="3">The sequence shown here is derived from an EMBL/GenBank/DDBJ whole genome shotgun (WGS) entry which is preliminary data.</text>
</comment>
<evidence type="ECO:0000313" key="3">
    <source>
        <dbReference type="EMBL" id="KAL3836097.1"/>
    </source>
</evidence>
<reference evidence="3 4" key="1">
    <citation type="submission" date="2024-11" db="EMBL/GenBank/DDBJ databases">
        <title>Chromosome-level genome assembly of the freshwater bivalve Anodonta woodiana.</title>
        <authorList>
            <person name="Chen X."/>
        </authorList>
    </citation>
    <scope>NUCLEOTIDE SEQUENCE [LARGE SCALE GENOMIC DNA]</scope>
    <source>
        <strain evidence="3">MN2024</strain>
        <tissue evidence="3">Gills</tissue>
    </source>
</reference>
<dbReference type="InterPro" id="IPR016641">
    <property type="entry name" value="EGD2/NACA0like"/>
</dbReference>
<keyword evidence="4" id="KW-1185">Reference proteome</keyword>
<dbReference type="EMBL" id="JBJQND010000018">
    <property type="protein sequence ID" value="KAL3836097.1"/>
    <property type="molecule type" value="Genomic_DNA"/>
</dbReference>
<evidence type="ECO:0000259" key="2">
    <source>
        <dbReference type="PROSITE" id="PS51151"/>
    </source>
</evidence>
<dbReference type="Gene3D" id="2.20.70.30">
    <property type="entry name" value="Nascent polypeptide-associated complex domain"/>
    <property type="match status" value="1"/>
</dbReference>
<dbReference type="Proteomes" id="UP001634394">
    <property type="component" value="Unassembled WGS sequence"/>
</dbReference>
<gene>
    <name evidence="3" type="ORF">ACJMK2_021550</name>
</gene>
<dbReference type="CDD" id="cd14415">
    <property type="entry name" value="UBA_NACA_NACP1"/>
    <property type="match status" value="1"/>
</dbReference>
<evidence type="ECO:0000256" key="1">
    <source>
        <dbReference type="SAM" id="MobiDB-lite"/>
    </source>
</evidence>
<dbReference type="PANTHER" id="PTHR21713">
    <property type="entry name" value="NASCENT POLYPEPTIDE ASSOCIATED COMPLEX ALPHA SUBUNIT-RELATED"/>
    <property type="match status" value="1"/>
</dbReference>
<dbReference type="CDD" id="cd22054">
    <property type="entry name" value="NAC_NACA"/>
    <property type="match status" value="1"/>
</dbReference>